<name>A0A433SFI9_9BURK</name>
<evidence type="ECO:0000313" key="2">
    <source>
        <dbReference type="Proteomes" id="UP000286947"/>
    </source>
</evidence>
<comment type="caution">
    <text evidence="1">The sequence shown here is derived from an EMBL/GenBank/DDBJ whole genome shotgun (WGS) entry which is preliminary data.</text>
</comment>
<sequence length="229" mass="25151">MLCEIRHIMLNVSKVRMAIQRYGRLLGLAGVCALLGGCLNILPTSYKIYDDNEFHGGGDFHEEFAVSQNVACEAARRTLLSQGYIMVNSNREQIMATKSFQPTGEEHVEINFHVVCIAEPDNRGKERTTVYATAVQDRYTLTTDNTSASLGLPALGSVSVPLFSSGSSLVKVGSATIVSGDFYDRFFALLQQSIYYHYQLDMEQQPALPRATSPATEAPVGNAAERIVF</sequence>
<proteinExistence type="predicted"/>
<evidence type="ECO:0000313" key="1">
    <source>
        <dbReference type="EMBL" id="RUS67498.1"/>
    </source>
</evidence>
<keyword evidence="2" id="KW-1185">Reference proteome</keyword>
<dbReference type="Proteomes" id="UP000286947">
    <property type="component" value="Unassembled WGS sequence"/>
</dbReference>
<accession>A0A433SFI9</accession>
<dbReference type="AlphaFoldDB" id="A0A433SFI9"/>
<gene>
    <name evidence="1" type="ORF">CUZ56_01445</name>
</gene>
<dbReference type="InterPro" id="IPR018718">
    <property type="entry name" value="DUF2242"/>
</dbReference>
<evidence type="ECO:0008006" key="3">
    <source>
        <dbReference type="Google" id="ProtNLM"/>
    </source>
</evidence>
<dbReference type="EMBL" id="PQSP01000002">
    <property type="protein sequence ID" value="RUS67498.1"/>
    <property type="molecule type" value="Genomic_DNA"/>
</dbReference>
<protein>
    <recommendedName>
        <fullName evidence="3">DUF2242 domain-containing protein</fullName>
    </recommendedName>
</protein>
<dbReference type="Pfam" id="PF10001">
    <property type="entry name" value="DUF2242"/>
    <property type="match status" value="1"/>
</dbReference>
<reference evidence="1 2" key="1">
    <citation type="submission" date="2018-01" db="EMBL/GenBank/DDBJ databases">
        <title>Saezia sanguinis gen. nov., sp. nov., in the order Burkholderiales isolated from human blood.</title>
        <authorList>
            <person name="Medina-Pascual M.J."/>
            <person name="Valdezate S."/>
            <person name="Monzon S."/>
            <person name="Cuesta I."/>
            <person name="Carrasco G."/>
            <person name="Villalon P."/>
            <person name="Saez-Nieto J.A."/>
        </authorList>
    </citation>
    <scope>NUCLEOTIDE SEQUENCE [LARGE SCALE GENOMIC DNA]</scope>
    <source>
        <strain evidence="1 2">CNM695-12</strain>
    </source>
</reference>
<organism evidence="1 2">
    <name type="scientific">Saezia sanguinis</name>
    <dbReference type="NCBI Taxonomy" id="1965230"/>
    <lineage>
        <taxon>Bacteria</taxon>
        <taxon>Pseudomonadati</taxon>
        <taxon>Pseudomonadota</taxon>
        <taxon>Betaproteobacteria</taxon>
        <taxon>Burkholderiales</taxon>
        <taxon>Saeziaceae</taxon>
        <taxon>Saezia</taxon>
    </lineage>
</organism>